<organism evidence="1 2">
    <name type="scientific">Wickerhamomyces anomalus (strain ATCC 58044 / CBS 1984 / NCYC 433 / NRRL Y-366-8)</name>
    <name type="common">Yeast</name>
    <name type="synonym">Hansenula anomala</name>
    <dbReference type="NCBI Taxonomy" id="683960"/>
    <lineage>
        <taxon>Eukaryota</taxon>
        <taxon>Fungi</taxon>
        <taxon>Dikarya</taxon>
        <taxon>Ascomycota</taxon>
        <taxon>Saccharomycotina</taxon>
        <taxon>Saccharomycetes</taxon>
        <taxon>Phaffomycetales</taxon>
        <taxon>Wickerhamomycetaceae</taxon>
        <taxon>Wickerhamomyces</taxon>
    </lineage>
</organism>
<keyword evidence="2" id="KW-1185">Reference proteome</keyword>
<dbReference type="EMBL" id="KV454208">
    <property type="protein sequence ID" value="ODQ61738.1"/>
    <property type="molecule type" value="Genomic_DNA"/>
</dbReference>
<proteinExistence type="predicted"/>
<dbReference type="AlphaFoldDB" id="A0A1E3P8P0"/>
<accession>A0A1E3P8P0</accession>
<dbReference type="GeneID" id="30203310"/>
<protein>
    <submittedName>
        <fullName evidence="1">Uncharacterized protein</fullName>
    </submittedName>
</protein>
<gene>
    <name evidence="1" type="ORF">WICANDRAFT_86659</name>
</gene>
<sequence length="113" mass="12945">MPIEFKESTSHVLVSFALFPPKLKSYHVKLRLVKVVVPTTDLDNSHRLTSGWASATSTLWELYESTRELWLKDQVIRVLVDACDIGDGSFIYSWSRSINRNRTNTLVLSIFNS</sequence>
<dbReference type="RefSeq" id="XP_019040945.1">
    <property type="nucleotide sequence ID" value="XM_019186064.1"/>
</dbReference>
<evidence type="ECO:0000313" key="1">
    <source>
        <dbReference type="EMBL" id="ODQ61738.1"/>
    </source>
</evidence>
<dbReference type="Proteomes" id="UP000094112">
    <property type="component" value="Unassembled WGS sequence"/>
</dbReference>
<name>A0A1E3P8P0_WICAA</name>
<reference evidence="1 2" key="1">
    <citation type="journal article" date="2016" name="Proc. Natl. Acad. Sci. U.S.A.">
        <title>Comparative genomics of biotechnologically important yeasts.</title>
        <authorList>
            <person name="Riley R."/>
            <person name="Haridas S."/>
            <person name="Wolfe K.H."/>
            <person name="Lopes M.R."/>
            <person name="Hittinger C.T."/>
            <person name="Goeker M."/>
            <person name="Salamov A.A."/>
            <person name="Wisecaver J.H."/>
            <person name="Long T.M."/>
            <person name="Calvey C.H."/>
            <person name="Aerts A.L."/>
            <person name="Barry K.W."/>
            <person name="Choi C."/>
            <person name="Clum A."/>
            <person name="Coughlan A.Y."/>
            <person name="Deshpande S."/>
            <person name="Douglass A.P."/>
            <person name="Hanson S.J."/>
            <person name="Klenk H.-P."/>
            <person name="LaButti K.M."/>
            <person name="Lapidus A."/>
            <person name="Lindquist E.A."/>
            <person name="Lipzen A.M."/>
            <person name="Meier-Kolthoff J.P."/>
            <person name="Ohm R.A."/>
            <person name="Otillar R.P."/>
            <person name="Pangilinan J.L."/>
            <person name="Peng Y."/>
            <person name="Rokas A."/>
            <person name="Rosa C.A."/>
            <person name="Scheuner C."/>
            <person name="Sibirny A.A."/>
            <person name="Slot J.C."/>
            <person name="Stielow J.B."/>
            <person name="Sun H."/>
            <person name="Kurtzman C.P."/>
            <person name="Blackwell M."/>
            <person name="Grigoriev I.V."/>
            <person name="Jeffries T.W."/>
        </authorList>
    </citation>
    <scope>NUCLEOTIDE SEQUENCE [LARGE SCALE GENOMIC DNA]</scope>
    <source>
        <strain evidence="2">ATCC 58044 / CBS 1984 / NCYC 433 / NRRL Y-366-8</strain>
    </source>
</reference>
<evidence type="ECO:0000313" key="2">
    <source>
        <dbReference type="Proteomes" id="UP000094112"/>
    </source>
</evidence>